<evidence type="ECO:0000313" key="2">
    <source>
        <dbReference type="EMBL" id="GAA2020377.1"/>
    </source>
</evidence>
<dbReference type="SMART" id="SM00858">
    <property type="entry name" value="SAF"/>
    <property type="match status" value="1"/>
</dbReference>
<reference evidence="2 3" key="1">
    <citation type="journal article" date="2019" name="Int. J. Syst. Evol. Microbiol.">
        <title>The Global Catalogue of Microorganisms (GCM) 10K type strain sequencing project: providing services to taxonomists for standard genome sequencing and annotation.</title>
        <authorList>
            <consortium name="The Broad Institute Genomics Platform"/>
            <consortium name="The Broad Institute Genome Sequencing Center for Infectious Disease"/>
            <person name="Wu L."/>
            <person name="Ma J."/>
        </authorList>
    </citation>
    <scope>NUCLEOTIDE SEQUENCE [LARGE SCALE GENOMIC DNA]</scope>
    <source>
        <strain evidence="2 3">JCM 14283</strain>
    </source>
</reference>
<dbReference type="RefSeq" id="WP_343987269.1">
    <property type="nucleotide sequence ID" value="NZ_BAAANB010000001.1"/>
</dbReference>
<proteinExistence type="predicted"/>
<gene>
    <name evidence="2" type="ORF">GCM10009740_05970</name>
</gene>
<accession>A0ABN2TTS9</accession>
<dbReference type="Pfam" id="PF08666">
    <property type="entry name" value="SAF"/>
    <property type="match status" value="1"/>
</dbReference>
<evidence type="ECO:0000313" key="3">
    <source>
        <dbReference type="Proteomes" id="UP001501285"/>
    </source>
</evidence>
<dbReference type="Gene3D" id="3.90.1210.10">
    <property type="entry name" value="Antifreeze-like/N-acetylneuraminic acid synthase C-terminal domain"/>
    <property type="match status" value="1"/>
</dbReference>
<organism evidence="2 3">
    <name type="scientific">Terrabacter terrae</name>
    <dbReference type="NCBI Taxonomy" id="318434"/>
    <lineage>
        <taxon>Bacteria</taxon>
        <taxon>Bacillati</taxon>
        <taxon>Actinomycetota</taxon>
        <taxon>Actinomycetes</taxon>
        <taxon>Micrococcales</taxon>
        <taxon>Intrasporangiaceae</taxon>
        <taxon>Terrabacter</taxon>
    </lineage>
</organism>
<dbReference type="Proteomes" id="UP001501285">
    <property type="component" value="Unassembled WGS sequence"/>
</dbReference>
<protein>
    <recommendedName>
        <fullName evidence="1">SAF domain-containing protein</fullName>
    </recommendedName>
</protein>
<dbReference type="InterPro" id="IPR013974">
    <property type="entry name" value="SAF"/>
</dbReference>
<sequence>MRPTPAGGAGVPTVVMARDVAAGEPVAADDVTVSARPRGQRPLAALSSPEAVVGRVAVAPLAANEVLTPGRLVGDDLLTGQPDDRVAVSVPVLDAASVGVRPGNHVDLYATGTGARAAADVVVLTVRDAQDSQGLGSGAPARITLALDPGQATEVAKALSALQAGQSLVVAVRHRAGAGPQQ</sequence>
<name>A0ABN2TTS9_9MICO</name>
<comment type="caution">
    <text evidence="2">The sequence shown here is derived from an EMBL/GenBank/DDBJ whole genome shotgun (WGS) entry which is preliminary data.</text>
</comment>
<dbReference type="CDD" id="cd11614">
    <property type="entry name" value="SAF_CpaB_FlgA_like"/>
    <property type="match status" value="1"/>
</dbReference>
<feature type="domain" description="SAF" evidence="1">
    <location>
        <begin position="11"/>
        <end position="73"/>
    </location>
</feature>
<evidence type="ECO:0000259" key="1">
    <source>
        <dbReference type="SMART" id="SM00858"/>
    </source>
</evidence>
<keyword evidence="3" id="KW-1185">Reference proteome</keyword>
<dbReference type="EMBL" id="BAAANB010000001">
    <property type="protein sequence ID" value="GAA2020377.1"/>
    <property type="molecule type" value="Genomic_DNA"/>
</dbReference>